<reference evidence="1 2" key="1">
    <citation type="submission" date="2020-03" db="EMBL/GenBank/DDBJ databases">
        <title>The Isolation and Genome Sequence of a Novel Cyanophage S-H34 from the Huanghai Sea, China.</title>
        <authorList>
            <person name="Jiang T."/>
        </authorList>
    </citation>
    <scope>NUCLEOTIDE SEQUENCE [LARGE SCALE GENOMIC DNA]</scope>
</reference>
<evidence type="ECO:0000313" key="1">
    <source>
        <dbReference type="EMBL" id="QIN96950.1"/>
    </source>
</evidence>
<evidence type="ECO:0000313" key="2">
    <source>
        <dbReference type="Proteomes" id="UP000501900"/>
    </source>
</evidence>
<dbReference type="GeneID" id="77946828"/>
<dbReference type="EMBL" id="MT162467">
    <property type="protein sequence ID" value="QIN96950.1"/>
    <property type="molecule type" value="Genomic_DNA"/>
</dbReference>
<proteinExistence type="predicted"/>
<accession>A0A6G8R713</accession>
<name>A0A6G8R713_9CAUD</name>
<dbReference type="KEGG" id="vg:77946828"/>
<dbReference type="RefSeq" id="YP_010670618.1">
    <property type="nucleotide sequence ID" value="NC_070965.1"/>
</dbReference>
<protein>
    <submittedName>
        <fullName evidence="1">Uncharacterized protein</fullName>
    </submittedName>
</protein>
<keyword evidence="2" id="KW-1185">Reference proteome</keyword>
<sequence>MISTKAQVQRVVRETVKKQSTKLTREEKWQVFLNVCDNLFKEGQITKQQHTNWTYPF</sequence>
<organism evidence="1 2">
    <name type="scientific">Synechococcus phage S-H34</name>
    <dbReference type="NCBI Taxonomy" id="2718942"/>
    <lineage>
        <taxon>Viruses</taxon>
        <taxon>Duplodnaviria</taxon>
        <taxon>Heunggongvirae</taxon>
        <taxon>Uroviricota</taxon>
        <taxon>Caudoviricetes</taxon>
        <taxon>Pantevenvirales</taxon>
        <taxon>Kyanoviridae</taxon>
        <taxon>Makaravirus</taxon>
        <taxon>Makaravirus thirtyfour</taxon>
    </lineage>
</organism>
<dbReference type="Proteomes" id="UP000501900">
    <property type="component" value="Genome"/>
</dbReference>